<dbReference type="EMBL" id="GBRH01163551">
    <property type="protein sequence ID" value="JAE34345.1"/>
    <property type="molecule type" value="Transcribed_RNA"/>
</dbReference>
<proteinExistence type="predicted"/>
<reference evidence="1" key="1">
    <citation type="submission" date="2014-09" db="EMBL/GenBank/DDBJ databases">
        <authorList>
            <person name="Magalhaes I.L.F."/>
            <person name="Oliveira U."/>
            <person name="Santos F.R."/>
            <person name="Vidigal T.H.D.A."/>
            <person name="Brescovit A.D."/>
            <person name="Santos A.J."/>
        </authorList>
    </citation>
    <scope>NUCLEOTIDE SEQUENCE</scope>
    <source>
        <tissue evidence="1">Shoot tissue taken approximately 20 cm above the soil surface</tissue>
    </source>
</reference>
<accession>A0A0A9HAY2</accession>
<organism evidence="1">
    <name type="scientific">Arundo donax</name>
    <name type="common">Giant reed</name>
    <name type="synonym">Donax arundinaceus</name>
    <dbReference type="NCBI Taxonomy" id="35708"/>
    <lineage>
        <taxon>Eukaryota</taxon>
        <taxon>Viridiplantae</taxon>
        <taxon>Streptophyta</taxon>
        <taxon>Embryophyta</taxon>
        <taxon>Tracheophyta</taxon>
        <taxon>Spermatophyta</taxon>
        <taxon>Magnoliopsida</taxon>
        <taxon>Liliopsida</taxon>
        <taxon>Poales</taxon>
        <taxon>Poaceae</taxon>
        <taxon>PACMAD clade</taxon>
        <taxon>Arundinoideae</taxon>
        <taxon>Arundineae</taxon>
        <taxon>Arundo</taxon>
    </lineage>
</organism>
<sequence>MEQPCQEITRSNKSCLKLAVSYYREKESKI</sequence>
<evidence type="ECO:0000313" key="1">
    <source>
        <dbReference type="EMBL" id="JAE34345.1"/>
    </source>
</evidence>
<protein>
    <submittedName>
        <fullName evidence="1">Uncharacterized protein</fullName>
    </submittedName>
</protein>
<dbReference type="AlphaFoldDB" id="A0A0A9HAY2"/>
<name>A0A0A9HAY2_ARUDO</name>
<reference evidence="1" key="2">
    <citation type="journal article" date="2015" name="Data Brief">
        <title>Shoot transcriptome of the giant reed, Arundo donax.</title>
        <authorList>
            <person name="Barrero R.A."/>
            <person name="Guerrero F.D."/>
            <person name="Moolhuijzen P."/>
            <person name="Goolsby J.A."/>
            <person name="Tidwell J."/>
            <person name="Bellgard S.E."/>
            <person name="Bellgard M.I."/>
        </authorList>
    </citation>
    <scope>NUCLEOTIDE SEQUENCE</scope>
    <source>
        <tissue evidence="1">Shoot tissue taken approximately 20 cm above the soil surface</tissue>
    </source>
</reference>